<evidence type="ECO:0000256" key="1">
    <source>
        <dbReference type="SAM" id="MobiDB-lite"/>
    </source>
</evidence>
<sequence>MAILSLSVALLDGTAMALLVGLGDEGKPRPFYRWLFSTLENGEKRQEKATSYSIGGSLRRSIPETVAAEANRKRHHTDSSSSQATCSKRPPGVKAAKMSAKEPVIDENTMNEFQKMWTIKQQDLAAKERLSKMSLLDSLI</sequence>
<keyword evidence="2" id="KW-0732">Signal</keyword>
<dbReference type="AlphaFoldDB" id="A0A8S9QN02"/>
<evidence type="ECO:0000313" key="3">
    <source>
        <dbReference type="EMBL" id="KAF3541233.1"/>
    </source>
</evidence>
<dbReference type="Proteomes" id="UP000712600">
    <property type="component" value="Unassembled WGS sequence"/>
</dbReference>
<evidence type="ECO:0000313" key="4">
    <source>
        <dbReference type="Proteomes" id="UP000712600"/>
    </source>
</evidence>
<evidence type="ECO:0000256" key="2">
    <source>
        <dbReference type="SAM" id="SignalP"/>
    </source>
</evidence>
<accession>A0A8S9QN02</accession>
<feature type="region of interest" description="Disordered" evidence="1">
    <location>
        <begin position="63"/>
        <end position="101"/>
    </location>
</feature>
<reference evidence="3" key="1">
    <citation type="submission" date="2019-12" db="EMBL/GenBank/DDBJ databases">
        <title>Genome sequencing and annotation of Brassica cretica.</title>
        <authorList>
            <person name="Studholme D.J."/>
            <person name="Sarris P."/>
        </authorList>
    </citation>
    <scope>NUCLEOTIDE SEQUENCE</scope>
    <source>
        <strain evidence="3">PFS-109/04</strain>
        <tissue evidence="3">Leaf</tissue>
    </source>
</reference>
<organism evidence="3 4">
    <name type="scientific">Brassica cretica</name>
    <name type="common">Mustard</name>
    <dbReference type="NCBI Taxonomy" id="69181"/>
    <lineage>
        <taxon>Eukaryota</taxon>
        <taxon>Viridiplantae</taxon>
        <taxon>Streptophyta</taxon>
        <taxon>Embryophyta</taxon>
        <taxon>Tracheophyta</taxon>
        <taxon>Spermatophyta</taxon>
        <taxon>Magnoliopsida</taxon>
        <taxon>eudicotyledons</taxon>
        <taxon>Gunneridae</taxon>
        <taxon>Pentapetalae</taxon>
        <taxon>rosids</taxon>
        <taxon>malvids</taxon>
        <taxon>Brassicales</taxon>
        <taxon>Brassicaceae</taxon>
        <taxon>Brassiceae</taxon>
        <taxon>Brassica</taxon>
    </lineage>
</organism>
<comment type="caution">
    <text evidence="3">The sequence shown here is derived from an EMBL/GenBank/DDBJ whole genome shotgun (WGS) entry which is preliminary data.</text>
</comment>
<name>A0A8S9QN02_BRACR</name>
<proteinExistence type="predicted"/>
<gene>
    <name evidence="3" type="ORF">F2Q69_00024642</name>
</gene>
<feature type="chain" id="PRO_5035876259" description="No apical meristem-associated C-terminal domain-containing protein" evidence="2">
    <location>
        <begin position="18"/>
        <end position="140"/>
    </location>
</feature>
<evidence type="ECO:0008006" key="5">
    <source>
        <dbReference type="Google" id="ProtNLM"/>
    </source>
</evidence>
<feature type="signal peptide" evidence="2">
    <location>
        <begin position="1"/>
        <end position="17"/>
    </location>
</feature>
<protein>
    <recommendedName>
        <fullName evidence="5">No apical meristem-associated C-terminal domain-containing protein</fullName>
    </recommendedName>
</protein>
<dbReference type="EMBL" id="QGKX02001290">
    <property type="protein sequence ID" value="KAF3541233.1"/>
    <property type="molecule type" value="Genomic_DNA"/>
</dbReference>